<feature type="binding site" evidence="7 9">
    <location>
        <begin position="47"/>
        <end position="48"/>
    </location>
    <ligand>
        <name>3-methyl-2-oxobutanoate</name>
        <dbReference type="ChEBI" id="CHEBI:11851"/>
    </ligand>
</feature>
<dbReference type="GO" id="GO:0005737">
    <property type="term" value="C:cytoplasm"/>
    <property type="evidence" value="ECO:0007669"/>
    <property type="project" value="UniProtKB-SubCell"/>
</dbReference>
<evidence type="ECO:0000256" key="10">
    <source>
        <dbReference type="PIRSR" id="PIRSR000388-3"/>
    </source>
</evidence>
<dbReference type="PANTHER" id="PTHR20881">
    <property type="entry name" value="3-METHYL-2-OXOBUTANOATE HYDROXYMETHYLTRANSFERASE"/>
    <property type="match status" value="1"/>
</dbReference>
<dbReference type="PANTHER" id="PTHR20881:SF0">
    <property type="entry name" value="3-METHYL-2-OXOBUTANOATE HYDROXYMETHYLTRANSFERASE"/>
    <property type="match status" value="1"/>
</dbReference>
<comment type="function">
    <text evidence="6 7">Catalyzes the reversible reaction in which hydroxymethyl group from 5,10-methylenetetrahydrofolate is transferred onto alpha-ketoisovalerate to form ketopantoate.</text>
</comment>
<comment type="similarity">
    <text evidence="2 7">Belongs to the PanB family.</text>
</comment>
<dbReference type="NCBIfam" id="TIGR00222">
    <property type="entry name" value="panB"/>
    <property type="match status" value="1"/>
</dbReference>
<feature type="binding site" evidence="7 10">
    <location>
        <position position="118"/>
    </location>
    <ligand>
        <name>Mg(2+)</name>
        <dbReference type="ChEBI" id="CHEBI:18420"/>
    </ligand>
</feature>
<evidence type="ECO:0000256" key="2">
    <source>
        <dbReference type="ARBA" id="ARBA00008676"/>
    </source>
</evidence>
<evidence type="ECO:0000256" key="3">
    <source>
        <dbReference type="ARBA" id="ARBA00011424"/>
    </source>
</evidence>
<reference evidence="11 12" key="1">
    <citation type="journal article" date="2009" name="Stand. Genomic Sci.">
        <title>Complete genome sequence of Thermanaerovibrio acidaminovorans type strain (Su883).</title>
        <authorList>
            <person name="Chovatia M."/>
            <person name="Sikorski J."/>
            <person name="Schroder M."/>
            <person name="Lapidus A."/>
            <person name="Nolan M."/>
            <person name="Tice H."/>
            <person name="Glavina Del Rio T."/>
            <person name="Copeland A."/>
            <person name="Cheng J.F."/>
            <person name="Lucas S."/>
            <person name="Chen F."/>
            <person name="Bruce D."/>
            <person name="Goodwin L."/>
            <person name="Pitluck S."/>
            <person name="Ivanova N."/>
            <person name="Mavromatis K."/>
            <person name="Ovchinnikova G."/>
            <person name="Pati A."/>
            <person name="Chen A."/>
            <person name="Palaniappan K."/>
            <person name="Land M."/>
            <person name="Hauser L."/>
            <person name="Chang Y.J."/>
            <person name="Jeffries C.D."/>
            <person name="Chain P."/>
            <person name="Saunders E."/>
            <person name="Detter J.C."/>
            <person name="Brettin T."/>
            <person name="Rohde M."/>
            <person name="Goker M."/>
            <person name="Spring S."/>
            <person name="Bristow J."/>
            <person name="Markowitz V."/>
            <person name="Hugenholtz P."/>
            <person name="Kyrpides N.C."/>
            <person name="Klenk H.P."/>
            <person name="Eisen J.A."/>
        </authorList>
    </citation>
    <scope>NUCLEOTIDE SEQUENCE [LARGE SCALE GENOMIC DNA]</scope>
    <source>
        <strain evidence="12">ATCC 49978 / DSM 6589 / Su883</strain>
    </source>
</reference>
<evidence type="ECO:0000256" key="5">
    <source>
        <dbReference type="ARBA" id="ARBA00022679"/>
    </source>
</evidence>
<comment type="pathway">
    <text evidence="1 7">Cofactor biosynthesis; (R)-pantothenate biosynthesis; (R)-pantoate from 3-methyl-2-oxobutanoate: step 1/2.</text>
</comment>
<dbReference type="FunFam" id="3.20.20.60:FF:000003">
    <property type="entry name" value="3-methyl-2-oxobutanoate hydroxymethyltransferase"/>
    <property type="match status" value="1"/>
</dbReference>
<evidence type="ECO:0000256" key="9">
    <source>
        <dbReference type="PIRSR" id="PIRSR000388-2"/>
    </source>
</evidence>
<evidence type="ECO:0000256" key="6">
    <source>
        <dbReference type="ARBA" id="ARBA00056497"/>
    </source>
</evidence>
<keyword evidence="7 10" id="KW-0460">Magnesium</keyword>
<keyword evidence="12" id="KW-1185">Reference proteome</keyword>
<dbReference type="Proteomes" id="UP000002030">
    <property type="component" value="Chromosome"/>
</dbReference>
<dbReference type="InterPro" id="IPR040442">
    <property type="entry name" value="Pyrv_kinase-like_dom_sf"/>
</dbReference>
<dbReference type="EC" id="2.1.2.11" evidence="7"/>
<dbReference type="GO" id="GO:0003864">
    <property type="term" value="F:3-methyl-2-oxobutanoate hydroxymethyltransferase activity"/>
    <property type="evidence" value="ECO:0007669"/>
    <property type="project" value="UniProtKB-UniRule"/>
</dbReference>
<dbReference type="AlphaFoldDB" id="D1B8U6"/>
<evidence type="ECO:0000256" key="7">
    <source>
        <dbReference type="HAMAP-Rule" id="MF_00156"/>
    </source>
</evidence>
<keyword evidence="5 7" id="KW-0808">Transferase</keyword>
<sequence length="277" mass="30023">MDRPKVTIPALREMKARGEKIVMHTAYNHWQAQMAELAGADTILVGDSAGMVEHGFTSTVPVTMEMMLLHCAAVVRGSRSPFIIGDMPFMSYEVSIQEAVRNAGRLVKEGGVDAVKLEGGTSRAQTIEAIVRAGIPVVGHVGLTPQSATQLGGFKVQGKDRERARQVLEDAMAVQEAGACMVVLECVPTPLAKVITERLSIPTVGIGAGPHCDGQVLVFHDVLGIFDAFKPKFVKRYMNCRDAMIQALREYTQEVRSAAFPGEEHGFSMDEDQLEGL</sequence>
<keyword evidence="7" id="KW-0963">Cytoplasm</keyword>
<keyword evidence="7 10" id="KW-0479">Metal-binding</keyword>
<dbReference type="CDD" id="cd06557">
    <property type="entry name" value="KPHMT-like"/>
    <property type="match status" value="1"/>
</dbReference>
<dbReference type="HAMAP" id="MF_00156">
    <property type="entry name" value="PanB"/>
    <property type="match status" value="1"/>
</dbReference>
<feature type="binding site" evidence="7 9">
    <location>
        <position position="86"/>
    </location>
    <ligand>
        <name>3-methyl-2-oxobutanoate</name>
        <dbReference type="ChEBI" id="CHEBI:11851"/>
    </ligand>
</feature>
<feature type="binding site" evidence="7 9">
    <location>
        <position position="116"/>
    </location>
    <ligand>
        <name>3-methyl-2-oxobutanoate</name>
        <dbReference type="ChEBI" id="CHEBI:11851"/>
    </ligand>
</feature>
<dbReference type="EnsemblBacteria" id="ACZ18699">
    <property type="protein sequence ID" value="ACZ18699"/>
    <property type="gene ID" value="Taci_0463"/>
</dbReference>
<organism evidence="11 12">
    <name type="scientific">Thermanaerovibrio acidaminovorans (strain ATCC 49978 / DSM 6589 / Su883)</name>
    <name type="common">Selenomonas acidaminovorans</name>
    <dbReference type="NCBI Taxonomy" id="525903"/>
    <lineage>
        <taxon>Bacteria</taxon>
        <taxon>Thermotogati</taxon>
        <taxon>Synergistota</taxon>
        <taxon>Synergistia</taxon>
        <taxon>Synergistales</taxon>
        <taxon>Synergistaceae</taxon>
        <taxon>Thermanaerovibrio</taxon>
    </lineage>
</organism>
<dbReference type="RefSeq" id="WP_012869215.1">
    <property type="nucleotide sequence ID" value="NC_013522.1"/>
</dbReference>
<dbReference type="InterPro" id="IPR003700">
    <property type="entry name" value="Pantoate_hydroxy_MeTrfase"/>
</dbReference>
<dbReference type="PATRIC" id="fig|525903.6.peg.468"/>
<dbReference type="Gene3D" id="3.20.20.60">
    <property type="entry name" value="Phosphoenolpyruvate-binding domains"/>
    <property type="match status" value="1"/>
</dbReference>
<dbReference type="GO" id="GO:0000287">
    <property type="term" value="F:magnesium ion binding"/>
    <property type="evidence" value="ECO:0007669"/>
    <property type="project" value="TreeGrafter"/>
</dbReference>
<keyword evidence="4 7" id="KW-0566">Pantothenate biosynthesis</keyword>
<dbReference type="GO" id="GO:0015940">
    <property type="term" value="P:pantothenate biosynthetic process"/>
    <property type="evidence" value="ECO:0007669"/>
    <property type="project" value="UniProtKB-UniRule"/>
</dbReference>
<dbReference type="SUPFAM" id="SSF51621">
    <property type="entry name" value="Phosphoenolpyruvate/pyruvate domain"/>
    <property type="match status" value="1"/>
</dbReference>
<evidence type="ECO:0000256" key="4">
    <source>
        <dbReference type="ARBA" id="ARBA00022655"/>
    </source>
</evidence>
<evidence type="ECO:0000256" key="1">
    <source>
        <dbReference type="ARBA" id="ARBA00005033"/>
    </source>
</evidence>
<dbReference type="eggNOG" id="COG0413">
    <property type="taxonomic scope" value="Bacteria"/>
</dbReference>
<feature type="binding site" evidence="7 10">
    <location>
        <position position="86"/>
    </location>
    <ligand>
        <name>Mg(2+)</name>
        <dbReference type="ChEBI" id="CHEBI:18420"/>
    </ligand>
</feature>
<dbReference type="InterPro" id="IPR015813">
    <property type="entry name" value="Pyrv/PenolPyrv_kinase-like_dom"/>
</dbReference>
<name>D1B8U6_THEAS</name>
<dbReference type="STRING" id="525903.Taci_0463"/>
<dbReference type="Pfam" id="PF02548">
    <property type="entry name" value="Pantoate_transf"/>
    <property type="match status" value="1"/>
</dbReference>
<dbReference type="NCBIfam" id="NF001452">
    <property type="entry name" value="PRK00311.1"/>
    <property type="match status" value="1"/>
</dbReference>
<evidence type="ECO:0000313" key="11">
    <source>
        <dbReference type="EMBL" id="ACZ18699.1"/>
    </source>
</evidence>
<comment type="catalytic activity">
    <reaction evidence="7">
        <text>(6R)-5,10-methylene-5,6,7,8-tetrahydrofolate + 3-methyl-2-oxobutanoate + H2O = 2-dehydropantoate + (6S)-5,6,7,8-tetrahydrofolate</text>
        <dbReference type="Rhea" id="RHEA:11824"/>
        <dbReference type="ChEBI" id="CHEBI:11561"/>
        <dbReference type="ChEBI" id="CHEBI:11851"/>
        <dbReference type="ChEBI" id="CHEBI:15377"/>
        <dbReference type="ChEBI" id="CHEBI:15636"/>
        <dbReference type="ChEBI" id="CHEBI:57453"/>
        <dbReference type="EC" id="2.1.2.11"/>
    </reaction>
</comment>
<comment type="cofactor">
    <cofactor evidence="7 10">
        <name>Mg(2+)</name>
        <dbReference type="ChEBI" id="CHEBI:18420"/>
    </cofactor>
    <text evidence="7 10">Binds 1 Mg(2+) ion per subunit.</text>
</comment>
<gene>
    <name evidence="7" type="primary">panB</name>
    <name evidence="11" type="ordered locus">Taci_0463</name>
</gene>
<comment type="subcellular location">
    <subcellularLocation>
        <location evidence="7">Cytoplasm</location>
    </subcellularLocation>
</comment>
<protein>
    <recommendedName>
        <fullName evidence="7">3-methyl-2-oxobutanoate hydroxymethyltransferase</fullName>
        <ecNumber evidence="7">2.1.2.11</ecNumber>
    </recommendedName>
    <alternativeName>
        <fullName evidence="7">Ketopantoate hydroxymethyltransferase</fullName>
        <shortName evidence="7">KPHMT</shortName>
    </alternativeName>
</protein>
<dbReference type="PIRSF" id="PIRSF000388">
    <property type="entry name" value="Pantoate_hydroxy_MeTrfase"/>
    <property type="match status" value="1"/>
</dbReference>
<dbReference type="OrthoDB" id="9781789at2"/>
<dbReference type="HOGENOM" id="CLU_036645_1_0_0"/>
<dbReference type="EMBL" id="CP001818">
    <property type="protein sequence ID" value="ACZ18699.1"/>
    <property type="molecule type" value="Genomic_DNA"/>
</dbReference>
<evidence type="ECO:0000256" key="8">
    <source>
        <dbReference type="PIRSR" id="PIRSR000388-1"/>
    </source>
</evidence>
<dbReference type="UniPathway" id="UPA00028">
    <property type="reaction ID" value="UER00003"/>
</dbReference>
<feature type="active site" description="Proton acceptor" evidence="7 8">
    <location>
        <position position="185"/>
    </location>
</feature>
<feature type="binding site" evidence="7 10">
    <location>
        <position position="47"/>
    </location>
    <ligand>
        <name>Mg(2+)</name>
        <dbReference type="ChEBI" id="CHEBI:18420"/>
    </ligand>
</feature>
<comment type="subunit">
    <text evidence="3 7">Homodecamer; pentamer of dimers.</text>
</comment>
<dbReference type="KEGG" id="tai:Taci_0463"/>
<evidence type="ECO:0000313" key="12">
    <source>
        <dbReference type="Proteomes" id="UP000002030"/>
    </source>
</evidence>
<accession>D1B8U6</accession>
<proteinExistence type="inferred from homology"/>